<comment type="caution">
    <text evidence="1">The sequence shown here is derived from an EMBL/GenBank/DDBJ whole genome shotgun (WGS) entry which is preliminary data.</text>
</comment>
<proteinExistence type="predicted"/>
<gene>
    <name evidence="1" type="ORF">Ssi02_43680</name>
</gene>
<dbReference type="Proteomes" id="UP000606172">
    <property type="component" value="Unassembled WGS sequence"/>
</dbReference>
<dbReference type="EMBL" id="BOOW01000028">
    <property type="protein sequence ID" value="GII94137.1"/>
    <property type="molecule type" value="Genomic_DNA"/>
</dbReference>
<keyword evidence="2" id="KW-1185">Reference proteome</keyword>
<name>A0A919RIY1_9ACTN</name>
<organism evidence="1 2">
    <name type="scientific">Sinosporangium siamense</name>
    <dbReference type="NCBI Taxonomy" id="1367973"/>
    <lineage>
        <taxon>Bacteria</taxon>
        <taxon>Bacillati</taxon>
        <taxon>Actinomycetota</taxon>
        <taxon>Actinomycetes</taxon>
        <taxon>Streptosporangiales</taxon>
        <taxon>Streptosporangiaceae</taxon>
        <taxon>Sinosporangium</taxon>
    </lineage>
</organism>
<evidence type="ECO:0000313" key="2">
    <source>
        <dbReference type="Proteomes" id="UP000606172"/>
    </source>
</evidence>
<reference evidence="1" key="1">
    <citation type="submission" date="2021-01" db="EMBL/GenBank/DDBJ databases">
        <title>Whole genome shotgun sequence of Sinosporangium siamense NBRC 109515.</title>
        <authorList>
            <person name="Komaki H."/>
            <person name="Tamura T."/>
        </authorList>
    </citation>
    <scope>NUCLEOTIDE SEQUENCE</scope>
    <source>
        <strain evidence="1">NBRC 109515</strain>
    </source>
</reference>
<accession>A0A919RIY1</accession>
<dbReference type="AlphaFoldDB" id="A0A919RIY1"/>
<evidence type="ECO:0000313" key="1">
    <source>
        <dbReference type="EMBL" id="GII94137.1"/>
    </source>
</evidence>
<protein>
    <submittedName>
        <fullName evidence="1">Uncharacterized protein</fullName>
    </submittedName>
</protein>
<dbReference type="RefSeq" id="WP_204028293.1">
    <property type="nucleotide sequence ID" value="NZ_BOOW01000028.1"/>
</dbReference>
<sequence>MEHAGIRAHLSAFCDPHSDDLALCLHDMRKSREEGGTLVAKWQGAVDQYEITVRRAEA</sequence>